<name>A0ACC1T3Q5_9APHY</name>
<evidence type="ECO:0000313" key="1">
    <source>
        <dbReference type="EMBL" id="KAJ3552435.1"/>
    </source>
</evidence>
<proteinExistence type="predicted"/>
<organism evidence="1 2">
    <name type="scientific">Phlebia brevispora</name>
    <dbReference type="NCBI Taxonomy" id="194682"/>
    <lineage>
        <taxon>Eukaryota</taxon>
        <taxon>Fungi</taxon>
        <taxon>Dikarya</taxon>
        <taxon>Basidiomycota</taxon>
        <taxon>Agaricomycotina</taxon>
        <taxon>Agaricomycetes</taxon>
        <taxon>Polyporales</taxon>
        <taxon>Meruliaceae</taxon>
        <taxon>Phlebia</taxon>
    </lineage>
</organism>
<sequence>MFFTKHFHRQEAPWEVIDSKTVNPIPMWDEDEGAPKPDEGQGHRWSDRSAAELDVVRMHNTNIHFKFVHDLRHVTDLRRAVQHARYQLMQEAVRRNYNIMLLEGWHLTIMRKGKMYRVEVVYSGRPAYAMGKIAALPPPPFMGVLDHCQKELHHHMPTQ</sequence>
<gene>
    <name evidence="1" type="ORF">NM688_g4152</name>
</gene>
<protein>
    <submittedName>
        <fullName evidence="1">Uncharacterized protein</fullName>
    </submittedName>
</protein>
<accession>A0ACC1T3Q5</accession>
<dbReference type="EMBL" id="JANHOG010000662">
    <property type="protein sequence ID" value="KAJ3552435.1"/>
    <property type="molecule type" value="Genomic_DNA"/>
</dbReference>
<evidence type="ECO:0000313" key="2">
    <source>
        <dbReference type="Proteomes" id="UP001148662"/>
    </source>
</evidence>
<reference evidence="1" key="1">
    <citation type="submission" date="2022-07" db="EMBL/GenBank/DDBJ databases">
        <title>Genome Sequence of Phlebia brevispora.</title>
        <authorList>
            <person name="Buettner E."/>
        </authorList>
    </citation>
    <scope>NUCLEOTIDE SEQUENCE</scope>
    <source>
        <strain evidence="1">MPL23</strain>
    </source>
</reference>
<comment type="caution">
    <text evidence="1">The sequence shown here is derived from an EMBL/GenBank/DDBJ whole genome shotgun (WGS) entry which is preliminary data.</text>
</comment>
<keyword evidence="2" id="KW-1185">Reference proteome</keyword>
<dbReference type="Proteomes" id="UP001148662">
    <property type="component" value="Unassembled WGS sequence"/>
</dbReference>